<evidence type="ECO:0000259" key="5">
    <source>
        <dbReference type="PROSITE" id="PS01124"/>
    </source>
</evidence>
<dbReference type="SUPFAM" id="SSF51215">
    <property type="entry name" value="Regulatory protein AraC"/>
    <property type="match status" value="1"/>
</dbReference>
<dbReference type="InterPro" id="IPR037923">
    <property type="entry name" value="HTH-like"/>
</dbReference>
<dbReference type="InterPro" id="IPR009057">
    <property type="entry name" value="Homeodomain-like_sf"/>
</dbReference>
<dbReference type="Gene3D" id="2.60.120.10">
    <property type="entry name" value="Jelly Rolls"/>
    <property type="match status" value="1"/>
</dbReference>
<dbReference type="EMBL" id="JACHXK010000018">
    <property type="protein sequence ID" value="MBB3113360.1"/>
    <property type="molecule type" value="Genomic_DNA"/>
</dbReference>
<dbReference type="InterPro" id="IPR018060">
    <property type="entry name" value="HTH_AraC"/>
</dbReference>
<dbReference type="PROSITE" id="PS01124">
    <property type="entry name" value="HTH_ARAC_FAMILY_2"/>
    <property type="match status" value="1"/>
</dbReference>
<accession>A0A7W5B2R2</accession>
<dbReference type="SMART" id="SM00342">
    <property type="entry name" value="HTH_ARAC"/>
    <property type="match status" value="1"/>
</dbReference>
<dbReference type="GO" id="GO:0043565">
    <property type="term" value="F:sequence-specific DNA binding"/>
    <property type="evidence" value="ECO:0007669"/>
    <property type="project" value="InterPro"/>
</dbReference>
<dbReference type="InterPro" id="IPR020449">
    <property type="entry name" value="Tscrpt_reg_AraC-type_HTH"/>
</dbReference>
<gene>
    <name evidence="6" type="ORF">FHS18_005472</name>
</gene>
<dbReference type="InterPro" id="IPR014710">
    <property type="entry name" value="RmlC-like_jellyroll"/>
</dbReference>
<evidence type="ECO:0000256" key="1">
    <source>
        <dbReference type="ARBA" id="ARBA00023015"/>
    </source>
</evidence>
<dbReference type="SUPFAM" id="SSF46689">
    <property type="entry name" value="Homeodomain-like"/>
    <property type="match status" value="2"/>
</dbReference>
<sequence length="294" mass="33709">MPAATEPNPKYHLEGGKLSIQHMKRTGVTAMPRPHSHAAIELYYLLEGERVYFVDSEVVTVRKGELILIAEHEIHATASSEMAIFERILINYDKTVLPPALQEADLLPSGKRFRVFPLSLREQDEVQRLLGRMLEECHQSRPYYEACCLSLLAELIILLSRAEQADTSGVARYSLHAKVSEIAAYMREHYREALTLEDTAKHFYLSSSYLSRIFHRLTGFHFREYIIHIRVREAQQLLAHSRQKIQDIAFAVGFEHLSHFNKTFKKATGQTPLQYRKQAKSGHSRVNGSHTPLS</sequence>
<dbReference type="Pfam" id="PF12833">
    <property type="entry name" value="HTH_18"/>
    <property type="match status" value="1"/>
</dbReference>
<dbReference type="RefSeq" id="WP_183603448.1">
    <property type="nucleotide sequence ID" value="NZ_JACHXK010000018.1"/>
</dbReference>
<dbReference type="Gene3D" id="1.10.10.60">
    <property type="entry name" value="Homeodomain-like"/>
    <property type="match status" value="2"/>
</dbReference>
<dbReference type="PANTHER" id="PTHR43280:SF28">
    <property type="entry name" value="HTH-TYPE TRANSCRIPTIONAL ACTIVATOR RHAS"/>
    <property type="match status" value="1"/>
</dbReference>
<evidence type="ECO:0000313" key="7">
    <source>
        <dbReference type="Proteomes" id="UP000570361"/>
    </source>
</evidence>
<evidence type="ECO:0000256" key="4">
    <source>
        <dbReference type="SAM" id="MobiDB-lite"/>
    </source>
</evidence>
<keyword evidence="7" id="KW-1185">Reference proteome</keyword>
<dbReference type="Pfam" id="PF02311">
    <property type="entry name" value="AraC_binding"/>
    <property type="match status" value="1"/>
</dbReference>
<comment type="caution">
    <text evidence="6">The sequence shown here is derived from an EMBL/GenBank/DDBJ whole genome shotgun (WGS) entry which is preliminary data.</text>
</comment>
<proteinExistence type="predicted"/>
<dbReference type="InterPro" id="IPR003313">
    <property type="entry name" value="AraC-bd"/>
</dbReference>
<keyword evidence="1" id="KW-0805">Transcription regulation</keyword>
<name>A0A7W5B2R2_9BACL</name>
<dbReference type="Proteomes" id="UP000570361">
    <property type="component" value="Unassembled WGS sequence"/>
</dbReference>
<keyword evidence="2 6" id="KW-0238">DNA-binding</keyword>
<feature type="region of interest" description="Disordered" evidence="4">
    <location>
        <begin position="275"/>
        <end position="294"/>
    </location>
</feature>
<dbReference type="GO" id="GO:0003700">
    <property type="term" value="F:DNA-binding transcription factor activity"/>
    <property type="evidence" value="ECO:0007669"/>
    <property type="project" value="InterPro"/>
</dbReference>
<dbReference type="PANTHER" id="PTHR43280">
    <property type="entry name" value="ARAC-FAMILY TRANSCRIPTIONAL REGULATOR"/>
    <property type="match status" value="1"/>
</dbReference>
<protein>
    <submittedName>
        <fullName evidence="6">AraC-like DNA-binding protein</fullName>
    </submittedName>
</protein>
<feature type="compositionally biased region" description="Polar residues" evidence="4">
    <location>
        <begin position="284"/>
        <end position="294"/>
    </location>
</feature>
<dbReference type="AlphaFoldDB" id="A0A7W5B2R2"/>
<dbReference type="InterPro" id="IPR018062">
    <property type="entry name" value="HTH_AraC-typ_CS"/>
</dbReference>
<evidence type="ECO:0000256" key="2">
    <source>
        <dbReference type="ARBA" id="ARBA00023125"/>
    </source>
</evidence>
<feature type="domain" description="HTH araC/xylS-type" evidence="5">
    <location>
        <begin position="180"/>
        <end position="278"/>
    </location>
</feature>
<reference evidence="6 7" key="1">
    <citation type="submission" date="2020-08" db="EMBL/GenBank/DDBJ databases">
        <title>Genomic Encyclopedia of Type Strains, Phase III (KMG-III): the genomes of soil and plant-associated and newly described type strains.</title>
        <authorList>
            <person name="Whitman W."/>
        </authorList>
    </citation>
    <scope>NUCLEOTIDE SEQUENCE [LARGE SCALE GENOMIC DNA]</scope>
    <source>
        <strain evidence="6 7">CECT 5862</strain>
    </source>
</reference>
<evidence type="ECO:0000256" key="3">
    <source>
        <dbReference type="ARBA" id="ARBA00023163"/>
    </source>
</evidence>
<dbReference type="PRINTS" id="PR00032">
    <property type="entry name" value="HTHARAC"/>
</dbReference>
<organism evidence="6 7">
    <name type="scientific">Paenibacillus phyllosphaerae</name>
    <dbReference type="NCBI Taxonomy" id="274593"/>
    <lineage>
        <taxon>Bacteria</taxon>
        <taxon>Bacillati</taxon>
        <taxon>Bacillota</taxon>
        <taxon>Bacilli</taxon>
        <taxon>Bacillales</taxon>
        <taxon>Paenibacillaceae</taxon>
        <taxon>Paenibacillus</taxon>
    </lineage>
</organism>
<keyword evidence="3" id="KW-0804">Transcription</keyword>
<dbReference type="PROSITE" id="PS00041">
    <property type="entry name" value="HTH_ARAC_FAMILY_1"/>
    <property type="match status" value="1"/>
</dbReference>
<evidence type="ECO:0000313" key="6">
    <source>
        <dbReference type="EMBL" id="MBB3113360.1"/>
    </source>
</evidence>